<evidence type="ECO:0000256" key="3">
    <source>
        <dbReference type="ARBA" id="ARBA00015084"/>
    </source>
</evidence>
<dbReference type="Pfam" id="PF12706">
    <property type="entry name" value="Lactamase_B_2"/>
    <property type="match status" value="1"/>
</dbReference>
<sequence length="295" mass="31254">MIVRTLGAGAGGGLPQWNCGCRNCALARAGAIPEMTQSSVAVSPDGDRWIVLNASPDLRAQLAAAPPLHPRGLRDTPIAAVIVTNADVDHVAGLLTLREKTGFDLWATSGTRADLAANPIFGVLDPTLVIPRTIALHQPFEPLPGLQVTAYPVPGKVALYLEGAAPNTRMLGEQTIGLRIEAKDRVFHYIPGCAEVTDDLVAQLADADLLFFDGTVWRDDEMPASGTGAKTGARMGHIAMSGPSGSLARLAGLRALRRYIHVNNTNPALDPASAERTALRAAGWEIVQDQEEIRP</sequence>
<comment type="caution">
    <text evidence="8">The sequence shown here is derived from an EMBL/GenBank/DDBJ whole genome shotgun (WGS) entry which is preliminary data.</text>
</comment>
<feature type="domain" description="Metallo-beta-lactamase" evidence="7">
    <location>
        <begin position="48"/>
        <end position="253"/>
    </location>
</feature>
<evidence type="ECO:0000256" key="4">
    <source>
        <dbReference type="ARBA" id="ARBA00022448"/>
    </source>
</evidence>
<accession>A0A2T6AZX8</accession>
<dbReference type="SUPFAM" id="SSF56281">
    <property type="entry name" value="Metallo-hydrolase/oxidoreductase"/>
    <property type="match status" value="1"/>
</dbReference>
<dbReference type="GO" id="GO:0018189">
    <property type="term" value="P:pyrroloquinoline quinone biosynthetic process"/>
    <property type="evidence" value="ECO:0007669"/>
    <property type="project" value="UniProtKB-UniRule"/>
</dbReference>
<dbReference type="InterPro" id="IPR036866">
    <property type="entry name" value="RibonucZ/Hydroxyglut_hydro"/>
</dbReference>
<evidence type="ECO:0000256" key="5">
    <source>
        <dbReference type="ARBA" id="ARBA00022905"/>
    </source>
</evidence>
<dbReference type="AlphaFoldDB" id="A0A2T6AZX8"/>
<dbReference type="Gene3D" id="3.60.15.10">
    <property type="entry name" value="Ribonuclease Z/Hydroxyacylglutathione hydrolase-like"/>
    <property type="match status" value="1"/>
</dbReference>
<keyword evidence="4 6" id="KW-0813">Transport</keyword>
<dbReference type="OrthoDB" id="9778305at2"/>
<dbReference type="Proteomes" id="UP000244224">
    <property type="component" value="Unassembled WGS sequence"/>
</dbReference>
<comment type="pathway">
    <text evidence="1 6">Cofactor biosynthesis; pyrroloquinoline quinone biosynthesis.</text>
</comment>
<dbReference type="InterPro" id="IPR001279">
    <property type="entry name" value="Metallo-B-lactamas"/>
</dbReference>
<evidence type="ECO:0000313" key="8">
    <source>
        <dbReference type="EMBL" id="PTX49366.1"/>
    </source>
</evidence>
<keyword evidence="5 6" id="KW-0884">PQQ biosynthesis</keyword>
<proteinExistence type="inferred from homology"/>
<dbReference type="NCBIfam" id="TIGR02108">
    <property type="entry name" value="PQQ_syn_pqqB"/>
    <property type="match status" value="1"/>
</dbReference>
<evidence type="ECO:0000256" key="1">
    <source>
        <dbReference type="ARBA" id="ARBA00004886"/>
    </source>
</evidence>
<protein>
    <recommendedName>
        <fullName evidence="3 6">Coenzyme PQQ synthesis protein B</fullName>
    </recommendedName>
    <alternativeName>
        <fullName evidence="6">Pyrroloquinoline quinone biosynthesis protein B</fullName>
    </alternativeName>
</protein>
<dbReference type="EMBL" id="QBKP01000007">
    <property type="protein sequence ID" value="PTX49366.1"/>
    <property type="molecule type" value="Genomic_DNA"/>
</dbReference>
<reference evidence="8 9" key="1">
    <citation type="submission" date="2018-04" db="EMBL/GenBank/DDBJ databases">
        <title>Genomic Encyclopedia of Archaeal and Bacterial Type Strains, Phase II (KMG-II): from individual species to whole genera.</title>
        <authorList>
            <person name="Goeker M."/>
        </authorList>
    </citation>
    <scope>NUCLEOTIDE SEQUENCE [LARGE SCALE GENOMIC DNA]</scope>
    <source>
        <strain evidence="8 9">DSM 21823</strain>
    </source>
</reference>
<gene>
    <name evidence="6" type="primary">pqqB</name>
    <name evidence="8" type="ORF">C8N34_10713</name>
</gene>
<evidence type="ECO:0000313" key="9">
    <source>
        <dbReference type="Proteomes" id="UP000244224"/>
    </source>
</evidence>
<comment type="function">
    <text evidence="6">May be involved in the transport of PQQ or its precursor to the periplasm.</text>
</comment>
<dbReference type="HAMAP" id="MF_00653">
    <property type="entry name" value="PQQ_syn_PqqB"/>
    <property type="match status" value="1"/>
</dbReference>
<dbReference type="InterPro" id="IPR011842">
    <property type="entry name" value="PQQ_synth_PqqB"/>
</dbReference>
<comment type="similarity">
    <text evidence="2 6">Belongs to the PqqB family.</text>
</comment>
<name>A0A2T6AZX8_9RHOB</name>
<keyword evidence="9" id="KW-1185">Reference proteome</keyword>
<dbReference type="UniPathway" id="UPA00539"/>
<evidence type="ECO:0000256" key="2">
    <source>
        <dbReference type="ARBA" id="ARBA00008481"/>
    </source>
</evidence>
<evidence type="ECO:0000256" key="6">
    <source>
        <dbReference type="HAMAP-Rule" id="MF_00653"/>
    </source>
</evidence>
<organism evidence="8 9">
    <name type="scientific">Gemmobacter caeni</name>
    <dbReference type="NCBI Taxonomy" id="589035"/>
    <lineage>
        <taxon>Bacteria</taxon>
        <taxon>Pseudomonadati</taxon>
        <taxon>Pseudomonadota</taxon>
        <taxon>Alphaproteobacteria</taxon>
        <taxon>Rhodobacterales</taxon>
        <taxon>Paracoccaceae</taxon>
        <taxon>Gemmobacter</taxon>
    </lineage>
</organism>
<dbReference type="RefSeq" id="WP_108129044.1">
    <property type="nucleotide sequence ID" value="NZ_QBKP01000007.1"/>
</dbReference>
<evidence type="ECO:0000259" key="7">
    <source>
        <dbReference type="Pfam" id="PF12706"/>
    </source>
</evidence>